<sequence length="108" mass="12024">MWYTLSRQETNNQQGVKAMAEKKLKRGTVSTQTIRDRIGAEGIKQAEKLQSEYSDDVIIYASRTLNPIPAKVRAILAALPAATRAAAMSEARKQYARTKSAKELLILM</sequence>
<protein>
    <submittedName>
        <fullName evidence="2">Uncharacterized protein</fullName>
    </submittedName>
</protein>
<dbReference type="EMBL" id="LAZR01001098">
    <property type="protein sequence ID" value="KKN50724.1"/>
    <property type="molecule type" value="Genomic_DNA"/>
</dbReference>
<evidence type="ECO:0000256" key="1">
    <source>
        <dbReference type="SAM" id="MobiDB-lite"/>
    </source>
</evidence>
<comment type="caution">
    <text evidence="2">The sequence shown here is derived from an EMBL/GenBank/DDBJ whole genome shotgun (WGS) entry which is preliminary data.</text>
</comment>
<organism evidence="2">
    <name type="scientific">marine sediment metagenome</name>
    <dbReference type="NCBI Taxonomy" id="412755"/>
    <lineage>
        <taxon>unclassified sequences</taxon>
        <taxon>metagenomes</taxon>
        <taxon>ecological metagenomes</taxon>
    </lineage>
</organism>
<accession>A0A0F9R7G9</accession>
<feature type="region of interest" description="Disordered" evidence="1">
    <location>
        <begin position="1"/>
        <end position="22"/>
    </location>
</feature>
<proteinExistence type="predicted"/>
<gene>
    <name evidence="2" type="ORF">LCGC14_0629860</name>
</gene>
<evidence type="ECO:0000313" key="2">
    <source>
        <dbReference type="EMBL" id="KKN50724.1"/>
    </source>
</evidence>
<dbReference type="AlphaFoldDB" id="A0A0F9R7G9"/>
<reference evidence="2" key="1">
    <citation type="journal article" date="2015" name="Nature">
        <title>Complex archaea that bridge the gap between prokaryotes and eukaryotes.</title>
        <authorList>
            <person name="Spang A."/>
            <person name="Saw J.H."/>
            <person name="Jorgensen S.L."/>
            <person name="Zaremba-Niedzwiedzka K."/>
            <person name="Martijn J."/>
            <person name="Lind A.E."/>
            <person name="van Eijk R."/>
            <person name="Schleper C."/>
            <person name="Guy L."/>
            <person name="Ettema T.J."/>
        </authorList>
    </citation>
    <scope>NUCLEOTIDE SEQUENCE</scope>
</reference>
<feature type="compositionally biased region" description="Polar residues" evidence="1">
    <location>
        <begin position="1"/>
        <end position="15"/>
    </location>
</feature>
<name>A0A0F9R7G9_9ZZZZ</name>